<dbReference type="SMART" id="SM00962">
    <property type="entry name" value="SRP54"/>
    <property type="match status" value="1"/>
</dbReference>
<dbReference type="SMART" id="SM00382">
    <property type="entry name" value="AAA"/>
    <property type="match status" value="1"/>
</dbReference>
<dbReference type="GO" id="GO:0016020">
    <property type="term" value="C:membrane"/>
    <property type="evidence" value="ECO:0007669"/>
    <property type="project" value="UniProtKB-ARBA"/>
</dbReference>
<dbReference type="SUPFAM" id="SSF47364">
    <property type="entry name" value="Domain of the SRP/SRP receptor G-proteins"/>
    <property type="match status" value="1"/>
</dbReference>
<evidence type="ECO:0000259" key="11">
    <source>
        <dbReference type="SMART" id="SM00382"/>
    </source>
</evidence>
<evidence type="ECO:0000256" key="4">
    <source>
        <dbReference type="ARBA" id="ARBA00023134"/>
    </source>
</evidence>
<dbReference type="PANTHER" id="PTHR43134:SF1">
    <property type="entry name" value="SIGNAL RECOGNITION PARTICLE RECEPTOR SUBUNIT ALPHA"/>
    <property type="match status" value="1"/>
</dbReference>
<keyword evidence="6" id="KW-0675">Receptor</keyword>
<evidence type="ECO:0000313" key="13">
    <source>
        <dbReference type="EMBL" id="KAL3771048.1"/>
    </source>
</evidence>
<feature type="domain" description="AAA+ ATPase" evidence="11">
    <location>
        <begin position="466"/>
        <end position="606"/>
    </location>
</feature>
<reference evidence="13 14" key="1">
    <citation type="submission" date="2024-10" db="EMBL/GenBank/DDBJ databases">
        <title>Updated reference genomes for cyclostephanoid diatoms.</title>
        <authorList>
            <person name="Roberts W.R."/>
            <person name="Alverson A.J."/>
        </authorList>
    </citation>
    <scope>NUCLEOTIDE SEQUENCE [LARGE SCALE GENOMIC DNA]</scope>
    <source>
        <strain evidence="13 14">AJA276-08</strain>
    </source>
</reference>
<evidence type="ECO:0000256" key="5">
    <source>
        <dbReference type="ARBA" id="ARBA00023136"/>
    </source>
</evidence>
<feature type="region of interest" description="Disordered" evidence="10">
    <location>
        <begin position="315"/>
        <end position="340"/>
    </location>
</feature>
<name>A0ABD3N4K5_9STRA</name>
<evidence type="ECO:0000313" key="14">
    <source>
        <dbReference type="Proteomes" id="UP001530315"/>
    </source>
</evidence>
<dbReference type="EMBL" id="JALLAZ020001613">
    <property type="protein sequence ID" value="KAL3771048.1"/>
    <property type="molecule type" value="Genomic_DNA"/>
</dbReference>
<dbReference type="GO" id="GO:0012505">
    <property type="term" value="C:endomembrane system"/>
    <property type="evidence" value="ECO:0007669"/>
    <property type="project" value="UniProtKB-SubCell"/>
</dbReference>
<evidence type="ECO:0000256" key="6">
    <source>
        <dbReference type="ARBA" id="ARBA00023170"/>
    </source>
</evidence>
<dbReference type="FunFam" id="3.40.50.300:FF:000566">
    <property type="entry name" value="Signal recognition particle receptor subunit alpha"/>
    <property type="match status" value="1"/>
</dbReference>
<keyword evidence="4" id="KW-0342">GTP-binding</keyword>
<dbReference type="GO" id="GO:0005525">
    <property type="term" value="F:GTP binding"/>
    <property type="evidence" value="ECO:0007669"/>
    <property type="project" value="UniProtKB-KW"/>
</dbReference>
<keyword evidence="14" id="KW-1185">Reference proteome</keyword>
<proteinExistence type="inferred from homology"/>
<dbReference type="Pfam" id="PF02881">
    <property type="entry name" value="SRP54_N"/>
    <property type="match status" value="1"/>
</dbReference>
<evidence type="ECO:0000256" key="9">
    <source>
        <dbReference type="ARBA" id="ARBA00081194"/>
    </source>
</evidence>
<dbReference type="GO" id="GO:0005737">
    <property type="term" value="C:cytoplasm"/>
    <property type="evidence" value="ECO:0007669"/>
    <property type="project" value="UniProtKB-ARBA"/>
</dbReference>
<protein>
    <recommendedName>
        <fullName evidence="8">Signal recognition particle receptor subunit alpha homolog</fullName>
    </recommendedName>
    <alternativeName>
        <fullName evidence="9">Docking protein alpha</fullName>
    </alternativeName>
</protein>
<evidence type="ECO:0000256" key="3">
    <source>
        <dbReference type="ARBA" id="ARBA00022741"/>
    </source>
</evidence>
<comment type="subcellular location">
    <subcellularLocation>
        <location evidence="7">Endomembrane system</location>
        <topology evidence="7">Peripheral membrane protein</topology>
        <orientation evidence="7">Cytoplasmic side</orientation>
    </subcellularLocation>
</comment>
<accession>A0ABD3N4K5</accession>
<evidence type="ECO:0000256" key="10">
    <source>
        <dbReference type="SAM" id="MobiDB-lite"/>
    </source>
</evidence>
<evidence type="ECO:0000256" key="7">
    <source>
        <dbReference type="ARBA" id="ARBA00029433"/>
    </source>
</evidence>
<dbReference type="Gene3D" id="1.20.120.140">
    <property type="entry name" value="Signal recognition particle SRP54, nucleotide-binding domain"/>
    <property type="match status" value="1"/>
</dbReference>
<dbReference type="CDD" id="cd17876">
    <property type="entry name" value="SRalpha_C"/>
    <property type="match status" value="1"/>
</dbReference>
<dbReference type="InterPro" id="IPR013822">
    <property type="entry name" value="Signal_recog_particl_SRP54_hlx"/>
</dbReference>
<comment type="caution">
    <text evidence="13">The sequence shown here is derived from an EMBL/GenBank/DDBJ whole genome shotgun (WGS) entry which is preliminary data.</text>
</comment>
<keyword evidence="3" id="KW-0547">Nucleotide-binding</keyword>
<evidence type="ECO:0000256" key="1">
    <source>
        <dbReference type="ARBA" id="ARBA00008531"/>
    </source>
</evidence>
<gene>
    <name evidence="13" type="ORF">ACHAW5_008514</name>
</gene>
<dbReference type="Gene3D" id="3.40.50.300">
    <property type="entry name" value="P-loop containing nucleotide triphosphate hydrolases"/>
    <property type="match status" value="1"/>
</dbReference>
<feature type="domain" description="SRP54-type proteins GTP-binding" evidence="12">
    <location>
        <begin position="467"/>
        <end position="670"/>
    </location>
</feature>
<dbReference type="PANTHER" id="PTHR43134">
    <property type="entry name" value="SIGNAL RECOGNITION PARTICLE RECEPTOR SUBUNIT ALPHA"/>
    <property type="match status" value="1"/>
</dbReference>
<dbReference type="Pfam" id="PF00448">
    <property type="entry name" value="SRP54"/>
    <property type="match status" value="1"/>
</dbReference>
<dbReference type="InterPro" id="IPR027417">
    <property type="entry name" value="P-loop_NTPase"/>
</dbReference>
<dbReference type="InterPro" id="IPR036225">
    <property type="entry name" value="SRP/SRP_N"/>
</dbReference>
<evidence type="ECO:0000259" key="12">
    <source>
        <dbReference type="SMART" id="SM00962"/>
    </source>
</evidence>
<dbReference type="Proteomes" id="UP001530315">
    <property type="component" value="Unassembled WGS sequence"/>
</dbReference>
<comment type="similarity">
    <text evidence="1">Belongs to the GTP-binding SRP family.</text>
</comment>
<dbReference type="InterPro" id="IPR003593">
    <property type="entry name" value="AAA+_ATPase"/>
</dbReference>
<dbReference type="AlphaFoldDB" id="A0ABD3N4K5"/>
<dbReference type="SUPFAM" id="SSF52540">
    <property type="entry name" value="P-loop containing nucleoside triphosphate hydrolases"/>
    <property type="match status" value="1"/>
</dbReference>
<feature type="region of interest" description="Disordered" evidence="10">
    <location>
        <begin position="211"/>
        <end position="247"/>
    </location>
</feature>
<dbReference type="InterPro" id="IPR000897">
    <property type="entry name" value="SRP54_GTPase_dom"/>
</dbReference>
<keyword evidence="5" id="KW-0472">Membrane</keyword>
<dbReference type="InterPro" id="IPR042101">
    <property type="entry name" value="SRP54_N_sf"/>
</dbReference>
<evidence type="ECO:0000256" key="2">
    <source>
        <dbReference type="ARBA" id="ARBA00011870"/>
    </source>
</evidence>
<comment type="subunit">
    <text evidence="2">Heterodimer of an alpha and a beta chain.</text>
</comment>
<sequence>MIDSITLFTKGQNASITYDVFNSLALLSIKTRSSNCNPTVLHHILAFVGGTVLYHNQPNRLRHVALAQDSKEKQRDVVNAFISSVLLGEGKNKNAAIGEGSRRENLSLGNQSSVVVEWLDGSMTTVGDGWIALAVYPEVAIRKLHGVDTLLSSLMRRYALYYEHHCKRINDQAGENPLCRNMQLAVPPPDEFDSAFHVLLRRFQDQLTAANTSSTSISSLEKRHNNTNSNKQHSQNVAKKGKEKTVWHDGKQKITKAAFAELDMSKDKDETLPGRQGTDGIRDDARAIAEAKAAYMPSEGEKPAWEEEDGALDDFDINWNTGKQDENEEDDGSRKPSGIRGFFSKLLSPNSPLTKYDLDSPLKQMQQVLTSKNVAPSTAQAICEVVEKQLLGKKVGTLVGVKRAVRHALEDAVERILRPELGGIGGRAGVTTGKSVDVLRGVVEKRERRKSGGLLGLGGGVSGKGRPYVIVMIGINGVGKSTSLAKIAYYLQSKQCTPLLAACDTFRSGAVEQLSVHASCLSIPLYHQGYAKDPSAVAKASISKAIDDGNDVVLIDTAGRMQNNVPLMKALAKLVFETQPDLVLFVCEALVGNDGMDQLTMFQKALNSGGHSRPIDGIVLTKFDTVSDKVGAALTLTHLTGVPIAFCGTGQKYNHLKPLSVPFVIHSLFS</sequence>
<feature type="compositionally biased region" description="Polar residues" evidence="10">
    <location>
        <begin position="226"/>
        <end position="237"/>
    </location>
</feature>
<organism evidence="13 14">
    <name type="scientific">Stephanodiscus triporus</name>
    <dbReference type="NCBI Taxonomy" id="2934178"/>
    <lineage>
        <taxon>Eukaryota</taxon>
        <taxon>Sar</taxon>
        <taxon>Stramenopiles</taxon>
        <taxon>Ochrophyta</taxon>
        <taxon>Bacillariophyta</taxon>
        <taxon>Coscinodiscophyceae</taxon>
        <taxon>Thalassiosirophycidae</taxon>
        <taxon>Stephanodiscales</taxon>
        <taxon>Stephanodiscaceae</taxon>
        <taxon>Stephanodiscus</taxon>
    </lineage>
</organism>
<evidence type="ECO:0000256" key="8">
    <source>
        <dbReference type="ARBA" id="ARBA00071429"/>
    </source>
</evidence>